<proteinExistence type="predicted"/>
<feature type="compositionally biased region" description="Polar residues" evidence="1">
    <location>
        <begin position="200"/>
        <end position="211"/>
    </location>
</feature>
<feature type="region of interest" description="Disordered" evidence="1">
    <location>
        <begin position="31"/>
        <end position="67"/>
    </location>
</feature>
<evidence type="ECO:0000256" key="1">
    <source>
        <dbReference type="SAM" id="MobiDB-lite"/>
    </source>
</evidence>
<name>A0A818DVR5_9BILA</name>
<sequence length="420" mass="48303">MSQAKITGDPEALITIRYSKYLEMKKFSNAAMNETRTRKKPLTMKPKTKQDTKNTRPTAEISNTKAKQYKSCEFVSSDENDTDSVTEKKKKENMAKKFKVVSGSTPGRSSITFEVNASNPSFNEPTTNQENITSRQQQNIGDTTMSSAGCVADIVDSKSVASTTNPSVLSLKIDRISKATTGNETEDIADIVRVGKQDVGTNTEAADNQQVKGKRKKKKNNPTIGNNDVKRFHFDQKIMDGNSFDKHVRCFLNKIPEYHHGSYSVRERYENITCYLLKRHLEDAIFRTQKDFETYYLPIFCWGCPIDELRKFLIYDLYKQEVLCKPRMIDIQDKFKAWHFKQVGFYETGHHHPWGLQNAIYKVYNEFLDKSQQLNTWSQGLYRRPYHPKVKSMIEYAVYDCLSVTKLAVTMKQLTVSKAI</sequence>
<dbReference type="EMBL" id="CAJNYV010002049">
    <property type="protein sequence ID" value="CAF3452888.1"/>
    <property type="molecule type" value="Genomic_DNA"/>
</dbReference>
<comment type="caution">
    <text evidence="2">The sequence shown here is derived from an EMBL/GenBank/DDBJ whole genome shotgun (WGS) entry which is preliminary data.</text>
</comment>
<feature type="region of interest" description="Disordered" evidence="1">
    <location>
        <begin position="200"/>
        <end position="226"/>
    </location>
</feature>
<feature type="compositionally biased region" description="Polar residues" evidence="1">
    <location>
        <begin position="55"/>
        <end position="66"/>
    </location>
</feature>
<dbReference type="Proteomes" id="UP000663865">
    <property type="component" value="Unassembled WGS sequence"/>
</dbReference>
<protein>
    <submittedName>
        <fullName evidence="2">Uncharacterized protein</fullName>
    </submittedName>
</protein>
<accession>A0A818DVR5</accession>
<organism evidence="2 3">
    <name type="scientific">Rotaria socialis</name>
    <dbReference type="NCBI Taxonomy" id="392032"/>
    <lineage>
        <taxon>Eukaryota</taxon>
        <taxon>Metazoa</taxon>
        <taxon>Spiralia</taxon>
        <taxon>Gnathifera</taxon>
        <taxon>Rotifera</taxon>
        <taxon>Eurotatoria</taxon>
        <taxon>Bdelloidea</taxon>
        <taxon>Philodinida</taxon>
        <taxon>Philodinidae</taxon>
        <taxon>Rotaria</taxon>
    </lineage>
</organism>
<evidence type="ECO:0000313" key="3">
    <source>
        <dbReference type="Proteomes" id="UP000663865"/>
    </source>
</evidence>
<evidence type="ECO:0000313" key="2">
    <source>
        <dbReference type="EMBL" id="CAF3452888.1"/>
    </source>
</evidence>
<reference evidence="2" key="1">
    <citation type="submission" date="2021-02" db="EMBL/GenBank/DDBJ databases">
        <authorList>
            <person name="Nowell W R."/>
        </authorList>
    </citation>
    <scope>NUCLEOTIDE SEQUENCE</scope>
</reference>
<gene>
    <name evidence="2" type="ORF">KIK155_LOCUS12517</name>
</gene>
<dbReference type="AlphaFoldDB" id="A0A818DVR5"/>